<protein>
    <submittedName>
        <fullName evidence="2">Uncharacterized protein</fullName>
    </submittedName>
</protein>
<dbReference type="BioCyc" id="PPUT160488:G1G01-2681-MONOMER"/>
<feature type="compositionally biased region" description="Basic and acidic residues" evidence="1">
    <location>
        <begin position="1"/>
        <end position="11"/>
    </location>
</feature>
<dbReference type="Proteomes" id="UP000000556">
    <property type="component" value="Chromosome"/>
</dbReference>
<sequence>MSSELPRRRESAPPGRPWLDTLAKENPLEDRHEQYIQARDEGGMGDAGVLKSDGLENVTQAQGHWRRSLV</sequence>
<keyword evidence="3" id="KW-1185">Reference proteome</keyword>
<feature type="region of interest" description="Disordered" evidence="1">
    <location>
        <begin position="41"/>
        <end position="70"/>
    </location>
</feature>
<dbReference type="EMBL" id="AE015451">
    <property type="protein sequence ID" value="AMM02867.1"/>
    <property type="molecule type" value="Genomic_DNA"/>
</dbReference>
<feature type="region of interest" description="Disordered" evidence="1">
    <location>
        <begin position="1"/>
        <end position="25"/>
    </location>
</feature>
<dbReference type="STRING" id="160488.PP_5530"/>
<evidence type="ECO:0000313" key="2">
    <source>
        <dbReference type="EMBL" id="AMM02867.1"/>
    </source>
</evidence>
<dbReference type="AlphaFoldDB" id="A0A140FW84"/>
<dbReference type="RefSeq" id="WP_061405625.1">
    <property type="nucleotide sequence ID" value="NC_002947.4"/>
</dbReference>
<proteinExistence type="predicted"/>
<name>A0A140FW84_PSEPK</name>
<accession>A0A140FW84</accession>
<evidence type="ECO:0000313" key="3">
    <source>
        <dbReference type="Proteomes" id="UP000000556"/>
    </source>
</evidence>
<gene>
    <name evidence="2" type="ordered locus">PP_5530</name>
</gene>
<dbReference type="KEGG" id="ppu:PP_5530"/>
<dbReference type="GeneID" id="83680914"/>
<reference evidence="2 3" key="1">
    <citation type="journal article" date="2002" name="Environ. Microbiol.">
        <title>Complete genome sequence and comparative analysis of the metabolically versatile Pseudomonas putida KT2440.</title>
        <authorList>
            <person name="Nelson K.E."/>
            <person name="Weinel C."/>
            <person name="Paulsen I.T."/>
            <person name="Dodson R.J."/>
            <person name="Hilbert H."/>
            <person name="Martins dos Santos V.A."/>
            <person name="Fouts D.E."/>
            <person name="Gill S.R."/>
            <person name="Pop M."/>
            <person name="Holmes M."/>
            <person name="Brinkac L."/>
            <person name="Beanan M."/>
            <person name="DeBoy R.T."/>
            <person name="Daugherty S."/>
            <person name="Kolonay J."/>
            <person name="Madupu R."/>
            <person name="Nelson W."/>
            <person name="White O."/>
            <person name="Peterson J."/>
            <person name="Khouri H."/>
            <person name="Hance I."/>
            <person name="Chris Lee P."/>
            <person name="Holtzapple E."/>
            <person name="Scanlan D."/>
            <person name="Tran K."/>
            <person name="Moazzez A."/>
            <person name="Utterback T."/>
            <person name="Rizzo M."/>
            <person name="Lee K."/>
            <person name="Kosack D."/>
            <person name="Moestl D."/>
            <person name="Wedler H."/>
            <person name="Lauber J."/>
            <person name="Stjepandic D."/>
            <person name="Hoheisel J."/>
            <person name="Straetz M."/>
            <person name="Heim S."/>
            <person name="Kiewitz C."/>
            <person name="Eisen J.A."/>
            <person name="Timmis K.N."/>
            <person name="Dusterhoft A."/>
            <person name="Tummler B."/>
            <person name="Fraser C.M."/>
        </authorList>
    </citation>
    <scope>NUCLEOTIDE SEQUENCE [LARGE SCALE GENOMIC DNA]</scope>
    <source>
        <strain evidence="3">ATCC 47054 / DSM 6125 / CFBP 8728 / NCIMB 11950 / KT2440</strain>
    </source>
</reference>
<evidence type="ECO:0000256" key="1">
    <source>
        <dbReference type="SAM" id="MobiDB-lite"/>
    </source>
</evidence>
<reference evidence="2 3" key="2">
    <citation type="journal article" date="2016" name="Environ. Microbiol.">
        <title>The revisited genome of Pseudomonas putida KT2440 enlightens its value as a robust metabolic chassis.</title>
        <authorList>
            <person name="Belda E."/>
            <person name="van Heck R.G."/>
            <person name="Lopez-Sanchez M.J."/>
            <person name="Cruveiller S."/>
            <person name="Barbe V."/>
            <person name="Fraser C."/>
            <person name="Klenk H.P."/>
            <person name="Petersen J."/>
            <person name="Morgat A."/>
            <person name="Nikel P.I."/>
            <person name="Vallenet D."/>
            <person name="Rouy Z."/>
            <person name="Sekowska A."/>
            <person name="Martins Dos Santos V.A."/>
            <person name="de Lorenzo V."/>
            <person name="Danchin A."/>
            <person name="Medigue C."/>
        </authorList>
    </citation>
    <scope>NUCLEOTIDE SEQUENCE [LARGE SCALE GENOMIC DNA]</scope>
    <source>
        <strain evidence="3">ATCC 47054 / DSM 6125 / CFBP 8728 / NCIMB 11950 / KT2440</strain>
    </source>
</reference>
<organism evidence="2 3">
    <name type="scientific">Pseudomonas putida (strain ATCC 47054 / DSM 6125 / CFBP 8728 / NCIMB 11950 / KT2440)</name>
    <dbReference type="NCBI Taxonomy" id="160488"/>
    <lineage>
        <taxon>Bacteria</taxon>
        <taxon>Pseudomonadati</taxon>
        <taxon>Pseudomonadota</taxon>
        <taxon>Gammaproteobacteria</taxon>
        <taxon>Pseudomonadales</taxon>
        <taxon>Pseudomonadaceae</taxon>
        <taxon>Pseudomonas</taxon>
    </lineage>
</organism>